<dbReference type="InterPro" id="IPR057196">
    <property type="entry name" value="DUF7874"/>
</dbReference>
<organism evidence="2 3">
    <name type="scientific">Leersia perrieri</name>
    <dbReference type="NCBI Taxonomy" id="77586"/>
    <lineage>
        <taxon>Eukaryota</taxon>
        <taxon>Viridiplantae</taxon>
        <taxon>Streptophyta</taxon>
        <taxon>Embryophyta</taxon>
        <taxon>Tracheophyta</taxon>
        <taxon>Spermatophyta</taxon>
        <taxon>Magnoliopsida</taxon>
        <taxon>Liliopsida</taxon>
        <taxon>Poales</taxon>
        <taxon>Poaceae</taxon>
        <taxon>BOP clade</taxon>
        <taxon>Oryzoideae</taxon>
        <taxon>Oryzeae</taxon>
        <taxon>Oryzinae</taxon>
        <taxon>Leersia</taxon>
    </lineage>
</organism>
<reference evidence="3" key="2">
    <citation type="submission" date="2013-12" db="EMBL/GenBank/DDBJ databases">
        <authorList>
            <person name="Yu Y."/>
            <person name="Lee S."/>
            <person name="de Baynast K."/>
            <person name="Wissotski M."/>
            <person name="Liu L."/>
            <person name="Talag J."/>
            <person name="Goicoechea J."/>
            <person name="Angelova A."/>
            <person name="Jetty R."/>
            <person name="Kudrna D."/>
            <person name="Golser W."/>
            <person name="Rivera L."/>
            <person name="Zhang J."/>
            <person name="Wing R."/>
        </authorList>
    </citation>
    <scope>NUCLEOTIDE SEQUENCE</scope>
</reference>
<sequence>MEKEKSKRKEEGDQSSKAAMKSEKDQSKAAPKNEKADTKKLIQFMEEQYEKYVANVQTFDEFYHAIVELIEKFCEERGQVQYKIPTKKELEEAYNNHHKAEGQLKKEEFIKIGKEMIRRDSFTLGKATIDFVMYLFGAPLCALVAKRILPGLGWLSDDVAIPLATSGAVAYLIKSKQL</sequence>
<name>A0A0D9VAE4_9ORYZ</name>
<dbReference type="Proteomes" id="UP000032180">
    <property type="component" value="Chromosome 1"/>
</dbReference>
<keyword evidence="3" id="KW-1185">Reference proteome</keyword>
<dbReference type="AlphaFoldDB" id="A0A0D9VAE4"/>
<dbReference type="PANTHER" id="PTHR37216">
    <property type="entry name" value="EXPRESSED PROTEIN"/>
    <property type="match status" value="1"/>
</dbReference>
<reference evidence="2" key="3">
    <citation type="submission" date="2015-04" db="UniProtKB">
        <authorList>
            <consortium name="EnsemblPlants"/>
        </authorList>
    </citation>
    <scope>IDENTIFICATION</scope>
</reference>
<reference evidence="2 3" key="1">
    <citation type="submission" date="2012-08" db="EMBL/GenBank/DDBJ databases">
        <title>Oryza genome evolution.</title>
        <authorList>
            <person name="Wing R.A."/>
        </authorList>
    </citation>
    <scope>NUCLEOTIDE SEQUENCE</scope>
</reference>
<proteinExistence type="predicted"/>
<accession>A0A0D9VAE4</accession>
<dbReference type="eggNOG" id="ENOG502S0XA">
    <property type="taxonomic scope" value="Eukaryota"/>
</dbReference>
<evidence type="ECO:0000313" key="2">
    <source>
        <dbReference type="EnsemblPlants" id="LPERR01G38720.1"/>
    </source>
</evidence>
<dbReference type="Pfam" id="PF25284">
    <property type="entry name" value="DUF7874"/>
    <property type="match status" value="1"/>
</dbReference>
<protein>
    <submittedName>
        <fullName evidence="2">Uncharacterized protein</fullName>
    </submittedName>
</protein>
<dbReference type="STRING" id="77586.A0A0D9VAE4"/>
<dbReference type="PANTHER" id="PTHR37216:SF1">
    <property type="entry name" value="EXPRESSED PROTEIN"/>
    <property type="match status" value="1"/>
</dbReference>
<dbReference type="EnsemblPlants" id="LPERR01G38720.1">
    <property type="protein sequence ID" value="LPERR01G38720.1"/>
    <property type="gene ID" value="LPERR01G38720"/>
</dbReference>
<feature type="region of interest" description="Disordered" evidence="1">
    <location>
        <begin position="1"/>
        <end position="36"/>
    </location>
</feature>
<evidence type="ECO:0000256" key="1">
    <source>
        <dbReference type="SAM" id="MobiDB-lite"/>
    </source>
</evidence>
<dbReference type="HOGENOM" id="CLU_110884_0_0_1"/>
<evidence type="ECO:0000313" key="3">
    <source>
        <dbReference type="Proteomes" id="UP000032180"/>
    </source>
</evidence>
<dbReference type="Gramene" id="LPERR01G38720.1">
    <property type="protein sequence ID" value="LPERR01G38720.1"/>
    <property type="gene ID" value="LPERR01G38720"/>
</dbReference>